<dbReference type="EMBL" id="MLYV02000256">
    <property type="protein sequence ID" value="PSS29628.1"/>
    <property type="molecule type" value="Genomic_DNA"/>
</dbReference>
<name>A0A2R6RI03_9APHY</name>
<organism evidence="1 2">
    <name type="scientific">Hermanssonia centrifuga</name>
    <dbReference type="NCBI Taxonomy" id="98765"/>
    <lineage>
        <taxon>Eukaryota</taxon>
        <taxon>Fungi</taxon>
        <taxon>Dikarya</taxon>
        <taxon>Basidiomycota</taxon>
        <taxon>Agaricomycotina</taxon>
        <taxon>Agaricomycetes</taxon>
        <taxon>Polyporales</taxon>
        <taxon>Meruliaceae</taxon>
        <taxon>Hermanssonia</taxon>
    </lineage>
</organism>
<dbReference type="STRING" id="98765.A0A2R6RI03"/>
<proteinExistence type="predicted"/>
<evidence type="ECO:0000313" key="2">
    <source>
        <dbReference type="Proteomes" id="UP000186601"/>
    </source>
</evidence>
<sequence length="385" mass="43711">MSEERSARFRKLPEVNKTTALTDRIWQRIEPTMVAYMEESKTERLARLKRACLPKRFVLLKQAVLTMHNAGETFPFPLDFALGMPEVRQIIDVPHDIEVTVKDFIDLAPLVPEYVAKWEREGAAHLSNLVRKDVPISYDVDVLSLAVAVAFTCSCIAVRAYPEALAHKCRDSFYYPRVEGDQYTTFAVTTLQEFTPSWTTMGTATKSIKKVIEACGEDPSRVTACQMDKLDARLTCRTCSTAGVESIMTWRAAVEHKIAGWPSHYDEAKWERVPDAYCAAVKDLEINSMRLAQKKYESAQYWFCAHCPNSESSNARNNAKSKSAIEEHLLSSHGISEHSEKDIIREADSRGIEHRPVYLIFPEGKDDPLVEELLAQGEARFYQHE</sequence>
<dbReference type="AlphaFoldDB" id="A0A2R6RI03"/>
<dbReference type="Proteomes" id="UP000186601">
    <property type="component" value="Unassembled WGS sequence"/>
</dbReference>
<reference evidence="1 2" key="1">
    <citation type="submission" date="2018-02" db="EMBL/GenBank/DDBJ databases">
        <title>Genome sequence of the basidiomycete white-rot fungus Phlebia centrifuga.</title>
        <authorList>
            <person name="Granchi Z."/>
            <person name="Peng M."/>
            <person name="de Vries R.P."/>
            <person name="Hilden K."/>
            <person name="Makela M.R."/>
            <person name="Grigoriev I."/>
            <person name="Riley R."/>
        </authorList>
    </citation>
    <scope>NUCLEOTIDE SEQUENCE [LARGE SCALE GENOMIC DNA]</scope>
    <source>
        <strain evidence="1 2">FBCC195</strain>
    </source>
</reference>
<accession>A0A2R6RI03</accession>
<evidence type="ECO:0000313" key="1">
    <source>
        <dbReference type="EMBL" id="PSS29628.1"/>
    </source>
</evidence>
<comment type="caution">
    <text evidence="1">The sequence shown here is derived from an EMBL/GenBank/DDBJ whole genome shotgun (WGS) entry which is preliminary data.</text>
</comment>
<dbReference type="OrthoDB" id="2322499at2759"/>
<gene>
    <name evidence="1" type="ORF">PHLCEN_2v2776</name>
</gene>
<keyword evidence="2" id="KW-1185">Reference proteome</keyword>
<protein>
    <submittedName>
        <fullName evidence="1">Uncharacterized protein</fullName>
    </submittedName>
</protein>